<keyword evidence="1" id="KW-1133">Transmembrane helix</keyword>
<sequence>MASRLFLLLLLTISLSLSSDARPCKSLFVSFSLLRHRTLDSRHHPFSEMALIVDITEFKSSSLSLPDDILLLDLPRPRPHSLHQHFPFDFTSLRDRTKDILTVVVALLFGVGCGALTAATMYLAYSLCAGRFGDRSSVYDDSEEEDDFSDDNKENIKKMGYIKITDDSAPVKSVV</sequence>
<name>A0A6J1F838_CUCMO</name>
<evidence type="ECO:0000256" key="2">
    <source>
        <dbReference type="SAM" id="SignalP"/>
    </source>
</evidence>
<evidence type="ECO:0000313" key="4">
    <source>
        <dbReference type="RefSeq" id="XP_022934580.1"/>
    </source>
</evidence>
<keyword evidence="2" id="KW-0732">Signal</keyword>
<dbReference type="Proteomes" id="UP000504609">
    <property type="component" value="Unplaced"/>
</dbReference>
<dbReference type="GeneID" id="111441715"/>
<feature type="signal peptide" evidence="2">
    <location>
        <begin position="1"/>
        <end position="21"/>
    </location>
</feature>
<gene>
    <name evidence="4" type="primary">LOC111441715</name>
</gene>
<keyword evidence="1" id="KW-0472">Membrane</keyword>
<dbReference type="RefSeq" id="XP_022934580.1">
    <property type="nucleotide sequence ID" value="XM_023078812.1"/>
</dbReference>
<keyword evidence="3" id="KW-1185">Reference proteome</keyword>
<keyword evidence="1" id="KW-0812">Transmembrane</keyword>
<dbReference type="AlphaFoldDB" id="A0A6J1F838"/>
<dbReference type="PANTHER" id="PTHR35107:SF2">
    <property type="entry name" value="EXPRESSED PROTEIN"/>
    <property type="match status" value="1"/>
</dbReference>
<proteinExistence type="predicted"/>
<feature type="chain" id="PRO_5026688041" evidence="2">
    <location>
        <begin position="22"/>
        <end position="175"/>
    </location>
</feature>
<evidence type="ECO:0000313" key="3">
    <source>
        <dbReference type="Proteomes" id="UP000504609"/>
    </source>
</evidence>
<accession>A0A6J1F838</accession>
<organism evidence="3 4">
    <name type="scientific">Cucurbita moschata</name>
    <name type="common">Winter crookneck squash</name>
    <name type="synonym">Cucurbita pepo var. moschata</name>
    <dbReference type="NCBI Taxonomy" id="3662"/>
    <lineage>
        <taxon>Eukaryota</taxon>
        <taxon>Viridiplantae</taxon>
        <taxon>Streptophyta</taxon>
        <taxon>Embryophyta</taxon>
        <taxon>Tracheophyta</taxon>
        <taxon>Spermatophyta</taxon>
        <taxon>Magnoliopsida</taxon>
        <taxon>eudicotyledons</taxon>
        <taxon>Gunneridae</taxon>
        <taxon>Pentapetalae</taxon>
        <taxon>rosids</taxon>
        <taxon>fabids</taxon>
        <taxon>Cucurbitales</taxon>
        <taxon>Cucurbitaceae</taxon>
        <taxon>Cucurbiteae</taxon>
        <taxon>Cucurbita</taxon>
    </lineage>
</organism>
<feature type="transmembrane region" description="Helical" evidence="1">
    <location>
        <begin position="100"/>
        <end position="125"/>
    </location>
</feature>
<dbReference type="PANTHER" id="PTHR35107">
    <property type="entry name" value="EXPRESSED PROTEIN"/>
    <property type="match status" value="1"/>
</dbReference>
<protein>
    <submittedName>
        <fullName evidence="4">Uncharacterized protein LOC111441715</fullName>
    </submittedName>
</protein>
<reference evidence="4" key="1">
    <citation type="submission" date="2025-08" db="UniProtKB">
        <authorList>
            <consortium name="RefSeq"/>
        </authorList>
    </citation>
    <scope>IDENTIFICATION</scope>
    <source>
        <tissue evidence="4">Young leaves</tissue>
    </source>
</reference>
<evidence type="ECO:0000256" key="1">
    <source>
        <dbReference type="SAM" id="Phobius"/>
    </source>
</evidence>
<dbReference type="KEGG" id="cmos:111441715"/>